<keyword evidence="4 11" id="KW-0858">Xylan degradation</keyword>
<dbReference type="HOGENOM" id="CLU_027551_2_0_1"/>
<keyword evidence="3 11" id="KW-0964">Secreted</keyword>
<reference evidence="13" key="1">
    <citation type="journal article" date="2014" name="Genome Announc.">
        <title>Genome sequence and annotation of Acremonium chrysogenum, producer of the beta-lactam antibiotic cephalosporin C.</title>
        <authorList>
            <person name="Terfehr D."/>
            <person name="Dahlmann T.A."/>
            <person name="Specht T."/>
            <person name="Zadra I."/>
            <person name="Kuernsteiner H."/>
            <person name="Kueck U."/>
        </authorList>
    </citation>
    <scope>NUCLEOTIDE SEQUENCE [LARGE SCALE GENOMIC DNA]</scope>
    <source>
        <strain evidence="13">ATCC 11550 / CBS 779.69 / DSM 880 / IAM 14645 / JCM 23072 / IMI 49137</strain>
    </source>
</reference>
<dbReference type="EMBL" id="JPKY01000041">
    <property type="protein sequence ID" value="KFH44849.1"/>
    <property type="molecule type" value="Genomic_DNA"/>
</dbReference>
<feature type="signal peptide" evidence="11">
    <location>
        <begin position="1"/>
        <end position="20"/>
    </location>
</feature>
<dbReference type="GO" id="GO:0005576">
    <property type="term" value="C:extracellular region"/>
    <property type="evidence" value="ECO:0007669"/>
    <property type="project" value="UniProtKB-SubCell"/>
</dbReference>
<keyword evidence="13" id="KW-1185">Reference proteome</keyword>
<comment type="catalytic activity">
    <reaction evidence="10 11">
        <text>feruloyl-polysaccharide + H2O = ferulate + polysaccharide.</text>
        <dbReference type="EC" id="3.1.1.73"/>
    </reaction>
</comment>
<dbReference type="SUPFAM" id="SSF53474">
    <property type="entry name" value="alpha/beta-Hydrolases"/>
    <property type="match status" value="1"/>
</dbReference>
<dbReference type="PANTHER" id="PTHR38050">
    <property type="match status" value="1"/>
</dbReference>
<feature type="chain" id="PRO_5027151612" description="Feruloyl esterase C" evidence="11">
    <location>
        <begin position="21"/>
        <end position="274"/>
    </location>
</feature>
<evidence type="ECO:0000313" key="12">
    <source>
        <dbReference type="EMBL" id="KFH44849.1"/>
    </source>
</evidence>
<dbReference type="EC" id="3.1.1.73" evidence="11"/>
<keyword evidence="5 11" id="KW-0732">Signal</keyword>
<dbReference type="AlphaFoldDB" id="A0A086T667"/>
<comment type="caution">
    <text evidence="12">The sequence shown here is derived from an EMBL/GenBank/DDBJ whole genome shotgun (WGS) entry which is preliminary data.</text>
</comment>
<evidence type="ECO:0000256" key="2">
    <source>
        <dbReference type="ARBA" id="ARBA00010278"/>
    </source>
</evidence>
<gene>
    <name evidence="12" type="ORF">ACRE_043600</name>
</gene>
<evidence type="ECO:0000256" key="8">
    <source>
        <dbReference type="ARBA" id="ARBA00023326"/>
    </source>
</evidence>
<evidence type="ECO:0000256" key="6">
    <source>
        <dbReference type="ARBA" id="ARBA00022801"/>
    </source>
</evidence>
<keyword evidence="8 11" id="KW-0624">Polysaccharide degradation</keyword>
<sequence>MPSVTGIVTSLAAAAGLAAAQSAGCGQDPLQSGVQTVNVNGQNREYTLKVPDNYDPSNPHRLIFGFHWLNGNMQNVVDGGYYGLEQLAQGSAIFVAPNGIDAGWANTGGRDIAFVDAILETVLGGLCVDESQIFATGFSYGGAMSYSVACSRPADVFRAVAPIAGAELSGCDGGNTPVAYLGIHGVVDSVLPIDAGRALRDKFLGLNGCQAQDAPEPQPGSGSHIKTEYSCADGYPVWWIAHSGDHVADPSDGDGSYWAPGETWTFFTETVQGR</sequence>
<organism evidence="12 13">
    <name type="scientific">Hapsidospora chrysogenum (strain ATCC 11550 / CBS 779.69 / DSM 880 / IAM 14645 / JCM 23072 / IMI 49137)</name>
    <name type="common">Acremonium chrysogenum</name>
    <dbReference type="NCBI Taxonomy" id="857340"/>
    <lineage>
        <taxon>Eukaryota</taxon>
        <taxon>Fungi</taxon>
        <taxon>Dikarya</taxon>
        <taxon>Ascomycota</taxon>
        <taxon>Pezizomycotina</taxon>
        <taxon>Sordariomycetes</taxon>
        <taxon>Hypocreomycetidae</taxon>
        <taxon>Hypocreales</taxon>
        <taxon>Bionectriaceae</taxon>
        <taxon>Hapsidospora</taxon>
    </lineage>
</organism>
<dbReference type="Gene3D" id="3.40.50.1820">
    <property type="entry name" value="alpha/beta hydrolase"/>
    <property type="match status" value="1"/>
</dbReference>
<dbReference type="ESTHER" id="acrc1-a0a086t667">
    <property type="family name" value="FaeC"/>
</dbReference>
<dbReference type="GO" id="GO:0045493">
    <property type="term" value="P:xylan catabolic process"/>
    <property type="evidence" value="ECO:0007669"/>
    <property type="project" value="UniProtKB-UniRule"/>
</dbReference>
<dbReference type="Proteomes" id="UP000029964">
    <property type="component" value="Unassembled WGS sequence"/>
</dbReference>
<dbReference type="InterPro" id="IPR043595">
    <property type="entry name" value="FaeB/C/D"/>
</dbReference>
<accession>A0A086T667</accession>
<comment type="similarity">
    <text evidence="2 11">Belongs to the faeC family.</text>
</comment>
<evidence type="ECO:0000256" key="1">
    <source>
        <dbReference type="ARBA" id="ARBA00004613"/>
    </source>
</evidence>
<name>A0A086T667_HAPC1</name>
<comment type="function">
    <text evidence="9 11">Involved in degradation of plant cell walls. Hydrolyzes the feruloyl-arabinose ester bond in arabinoxylans, and the feruloyl-galactose ester bond in pectin. Active against paranitrophenyl-acetate, methyl ferulate and wheat arabinoxylan.</text>
</comment>
<dbReference type="STRING" id="857340.A0A086T667"/>
<dbReference type="PANTHER" id="PTHR38050:SF1">
    <property type="entry name" value="FERULOYL ESTERASE C"/>
    <property type="match status" value="1"/>
</dbReference>
<evidence type="ECO:0000256" key="9">
    <source>
        <dbReference type="ARBA" id="ARBA00025250"/>
    </source>
</evidence>
<evidence type="ECO:0000256" key="7">
    <source>
        <dbReference type="ARBA" id="ARBA00023277"/>
    </source>
</evidence>
<evidence type="ECO:0000256" key="10">
    <source>
        <dbReference type="ARBA" id="ARBA00034075"/>
    </source>
</evidence>
<dbReference type="GO" id="GO:0030600">
    <property type="term" value="F:feruloyl esterase activity"/>
    <property type="evidence" value="ECO:0007669"/>
    <property type="project" value="UniProtKB-UniRule"/>
</dbReference>
<evidence type="ECO:0000256" key="4">
    <source>
        <dbReference type="ARBA" id="ARBA00022651"/>
    </source>
</evidence>
<dbReference type="OrthoDB" id="424610at2759"/>
<comment type="subcellular location">
    <subcellularLocation>
        <location evidence="1 11">Secreted</location>
    </subcellularLocation>
</comment>
<evidence type="ECO:0000313" key="13">
    <source>
        <dbReference type="Proteomes" id="UP000029964"/>
    </source>
</evidence>
<evidence type="ECO:0000256" key="11">
    <source>
        <dbReference type="RuleBase" id="RU367094"/>
    </source>
</evidence>
<evidence type="ECO:0000256" key="5">
    <source>
        <dbReference type="ARBA" id="ARBA00022729"/>
    </source>
</evidence>
<protein>
    <recommendedName>
        <fullName evidence="11">Feruloyl esterase C</fullName>
        <ecNumber evidence="11">3.1.1.73</ecNumber>
    </recommendedName>
    <alternativeName>
        <fullName evidence="11">Ferulic acid esterase C</fullName>
    </alternativeName>
</protein>
<proteinExistence type="inferred from homology"/>
<dbReference type="InterPro" id="IPR029058">
    <property type="entry name" value="AB_hydrolase_fold"/>
</dbReference>
<evidence type="ECO:0000256" key="3">
    <source>
        <dbReference type="ARBA" id="ARBA00022525"/>
    </source>
</evidence>
<keyword evidence="7 11" id="KW-0119">Carbohydrate metabolism</keyword>
<keyword evidence="6 11" id="KW-0378">Hydrolase</keyword>